<sequence length="178" mass="18024">MNGKRVKQGRSDSAATPAIAALRAAGVDHAVHTYETAGGAFGDEAARVMGERLGVDAARVLKTLVLATARPPAGTRTPLAVAVLPVTARLDLKAAAAALSCGKVSLAPVDVAEKTTGYVVGGVSPLGQKRPLATVVDRSALDHPTILCSAGRRGWEIELAPADLVDLTGATTAAIASR</sequence>
<dbReference type="Proteomes" id="UP000244903">
    <property type="component" value="Chromosome"/>
</dbReference>
<dbReference type="InterPro" id="IPR036754">
    <property type="entry name" value="YbaK/aa-tRNA-synt-asso_dom_sf"/>
</dbReference>
<protein>
    <recommendedName>
        <fullName evidence="4">Cys-tRNA(Pro)/Cys-tRNA(Cys) deacylase</fullName>
        <ecNumber evidence="4">4.2.-.-</ecNumber>
    </recommendedName>
</protein>
<feature type="domain" description="YbaK/aminoacyl-tRNA synthetase-associated" evidence="5">
    <location>
        <begin position="49"/>
        <end position="167"/>
    </location>
</feature>
<dbReference type="CDD" id="cd00002">
    <property type="entry name" value="YbaK_deacylase"/>
    <property type="match status" value="1"/>
</dbReference>
<dbReference type="Gene3D" id="3.90.960.10">
    <property type="entry name" value="YbaK/aminoacyl-tRNA synthetase-associated domain"/>
    <property type="match status" value="1"/>
</dbReference>
<keyword evidence="3 4" id="KW-0456">Lyase</keyword>
<evidence type="ECO:0000256" key="1">
    <source>
        <dbReference type="ARBA" id="ARBA00009798"/>
    </source>
</evidence>
<reference evidence="6 7" key="1">
    <citation type="submission" date="2016-04" db="EMBL/GenBank/DDBJ databases">
        <title>Complete genome sequence of the haloalkaliphilic hydrocarbon-degrading bacterium Dietzia psychralcaliphila ILA-1T, isolated from a drain of a fish product-processing plant.</title>
        <authorList>
            <person name="Zhao J."/>
            <person name="Hu B."/>
            <person name="Geng S."/>
            <person name="Nie Y."/>
            <person name="Tang Y."/>
        </authorList>
    </citation>
    <scope>NUCLEOTIDE SEQUENCE [LARGE SCALE GENOMIC DNA]</scope>
    <source>
        <strain evidence="6 7">ILA-1</strain>
    </source>
</reference>
<dbReference type="PANTHER" id="PTHR30411">
    <property type="entry name" value="CYTOPLASMIC PROTEIN"/>
    <property type="match status" value="1"/>
</dbReference>
<organism evidence="6 7">
    <name type="scientific">Dietzia psychralcaliphila</name>
    <dbReference type="NCBI Taxonomy" id="139021"/>
    <lineage>
        <taxon>Bacteria</taxon>
        <taxon>Bacillati</taxon>
        <taxon>Actinomycetota</taxon>
        <taxon>Actinomycetes</taxon>
        <taxon>Mycobacteriales</taxon>
        <taxon>Dietziaceae</taxon>
        <taxon>Dietzia</taxon>
    </lineage>
</organism>
<dbReference type="GO" id="GO:0002161">
    <property type="term" value="F:aminoacyl-tRNA deacylase activity"/>
    <property type="evidence" value="ECO:0007669"/>
    <property type="project" value="InterPro"/>
</dbReference>
<keyword evidence="7" id="KW-1185">Reference proteome</keyword>
<dbReference type="KEGG" id="dpc:A6048_04730"/>
<evidence type="ECO:0000313" key="6">
    <source>
        <dbReference type="EMBL" id="AWH94910.1"/>
    </source>
</evidence>
<dbReference type="RefSeq" id="WP_107748551.1">
    <property type="nucleotide sequence ID" value="NZ_CP015453.1"/>
</dbReference>
<dbReference type="Pfam" id="PF04073">
    <property type="entry name" value="tRNA_edit"/>
    <property type="match status" value="1"/>
</dbReference>
<name>A0AAD0JP10_9ACTN</name>
<gene>
    <name evidence="6" type="ORF">A6048_04730</name>
</gene>
<dbReference type="EC" id="4.2.-.-" evidence="4"/>
<dbReference type="SUPFAM" id="SSF55826">
    <property type="entry name" value="YbaK/ProRS associated domain"/>
    <property type="match status" value="1"/>
</dbReference>
<dbReference type="AlphaFoldDB" id="A0AAD0JP10"/>
<dbReference type="GO" id="GO:0016829">
    <property type="term" value="F:lyase activity"/>
    <property type="evidence" value="ECO:0007669"/>
    <property type="project" value="UniProtKB-KW"/>
</dbReference>
<dbReference type="GO" id="GO:0006412">
    <property type="term" value="P:translation"/>
    <property type="evidence" value="ECO:0007669"/>
    <property type="project" value="UniProtKB-KW"/>
</dbReference>
<proteinExistence type="inferred from homology"/>
<dbReference type="PANTHER" id="PTHR30411:SF0">
    <property type="entry name" value="CYS-TRNA(PRO)_CYS-TRNA(CYS) DEACYLASE YBAK"/>
    <property type="match status" value="1"/>
</dbReference>
<comment type="similarity">
    <text evidence="1 4">Belongs to the prolyl-tRNA editing family. YbaK/EbsC subfamily.</text>
</comment>
<evidence type="ECO:0000256" key="4">
    <source>
        <dbReference type="PIRNR" id="PIRNR006181"/>
    </source>
</evidence>
<evidence type="ECO:0000259" key="5">
    <source>
        <dbReference type="Pfam" id="PF04073"/>
    </source>
</evidence>
<keyword evidence="2 4" id="KW-0648">Protein biosynthesis</keyword>
<dbReference type="InterPro" id="IPR007214">
    <property type="entry name" value="YbaK/aa-tRNA-synth-assoc-dom"/>
</dbReference>
<dbReference type="EMBL" id="CP015453">
    <property type="protein sequence ID" value="AWH94910.1"/>
    <property type="molecule type" value="Genomic_DNA"/>
</dbReference>
<evidence type="ECO:0000256" key="3">
    <source>
        <dbReference type="ARBA" id="ARBA00023239"/>
    </source>
</evidence>
<dbReference type="PIRSF" id="PIRSF006181">
    <property type="entry name" value="EbsC_YbaK"/>
    <property type="match status" value="1"/>
</dbReference>
<accession>A0AAD0JP10</accession>
<dbReference type="InterPro" id="IPR004369">
    <property type="entry name" value="Prolyl-tRNA_editing_YbaK/EbsC"/>
</dbReference>
<evidence type="ECO:0000313" key="7">
    <source>
        <dbReference type="Proteomes" id="UP000244903"/>
    </source>
</evidence>
<evidence type="ECO:0000256" key="2">
    <source>
        <dbReference type="ARBA" id="ARBA00022917"/>
    </source>
</evidence>